<dbReference type="AlphaFoldDB" id="A0A6B8RE57"/>
<protein>
    <submittedName>
        <fullName evidence="1">Uncharacterized protein</fullName>
    </submittedName>
</protein>
<keyword evidence="2" id="KW-1185">Reference proteome</keyword>
<reference evidence="2" key="1">
    <citation type="submission" date="2018-11" db="EMBL/GenBank/DDBJ databases">
        <title>Complete genome sequence of Paenibacillus sp. ML311-T8.</title>
        <authorList>
            <person name="Nam Y.-D."/>
            <person name="Kang J."/>
            <person name="Chung W.-H."/>
            <person name="Park Y.S."/>
        </authorList>
    </citation>
    <scope>NUCLEOTIDE SEQUENCE [LARGE SCALE GENOMIC DNA]</scope>
    <source>
        <strain evidence="2">ML311-T8</strain>
    </source>
</reference>
<dbReference type="KEGG" id="ppsc:EHS13_04505"/>
<dbReference type="RefSeq" id="WP_155699216.1">
    <property type="nucleotide sequence ID" value="NZ_CP034235.1"/>
</dbReference>
<dbReference type="Proteomes" id="UP000426246">
    <property type="component" value="Chromosome"/>
</dbReference>
<evidence type="ECO:0000313" key="1">
    <source>
        <dbReference type="EMBL" id="QGQ94217.1"/>
    </source>
</evidence>
<evidence type="ECO:0000313" key="2">
    <source>
        <dbReference type="Proteomes" id="UP000426246"/>
    </source>
</evidence>
<gene>
    <name evidence="1" type="ORF">EHS13_04505</name>
</gene>
<dbReference type="EMBL" id="CP034235">
    <property type="protein sequence ID" value="QGQ94217.1"/>
    <property type="molecule type" value="Genomic_DNA"/>
</dbReference>
<dbReference type="OrthoDB" id="2960956at2"/>
<name>A0A6B8RE57_9BACL</name>
<organism evidence="1 2">
    <name type="scientific">Paenibacillus psychroresistens</name>
    <dbReference type="NCBI Taxonomy" id="1778678"/>
    <lineage>
        <taxon>Bacteria</taxon>
        <taxon>Bacillati</taxon>
        <taxon>Bacillota</taxon>
        <taxon>Bacilli</taxon>
        <taxon>Bacillales</taxon>
        <taxon>Paenibacillaceae</taxon>
        <taxon>Paenibacillus</taxon>
    </lineage>
</organism>
<accession>A0A6B8RE57</accession>
<sequence>MSKIPEAVRLTRSPTAQAVFGLIPYTDKKEVYSLADIMMITNSAFMINIHPETVDAAGPTLFSPTQLMGDGLMAMGFDIGESYYEIPATPEQLEQYVKFIKDSIDRGLPVIGWDLFCPEFGIIYGYDDEKQELYARDAEKDGIIAYSEINNRRYSSIHAMAVLNSSSVDPLDTLEDSLQRAVHFLDEKNHQPSSQYHHGIAGYDAWMQAFMTRHIHIPENAYNLAVVTDGRKFAAQFFGNFSESIFSQTSLGSQLAPLALEAAAHYSVIAETLSELLLRFPFPQGGEPNNQQEAEHAIKLLNKVKTSEINGLAVMSQMLELVLNRKREAPLSLGKFKFPPYS</sequence>
<proteinExistence type="predicted"/>